<dbReference type="EMBL" id="DS550441">
    <property type="protein sequence ID" value="EDR23023.1"/>
    <property type="molecule type" value="Genomic_DNA"/>
</dbReference>
<evidence type="ECO:0000313" key="11">
    <source>
        <dbReference type="Proteomes" id="UP000008076"/>
    </source>
</evidence>
<dbReference type="InterPro" id="IPR000719">
    <property type="entry name" value="Prot_kinase_dom"/>
</dbReference>
<keyword evidence="4 7" id="KW-0547">Nucleotide-binding</keyword>
<keyword evidence="3" id="KW-0808">Transferase</keyword>
<reference evidence="11" key="1">
    <citation type="submission" date="2007-12" db="EMBL/GenBank/DDBJ databases">
        <title>Annotation of Entamoeba dispar SAW760.</title>
        <authorList>
            <person name="Lorenzi H."/>
            <person name="Inman J."/>
            <person name="Schobel S."/>
            <person name="Amedeo P."/>
            <person name="Caler E."/>
        </authorList>
    </citation>
    <scope>NUCLEOTIDE SEQUENCE [LARGE SCALE GENOMIC DNA]</scope>
    <source>
        <strain evidence="11">ATCC PRA-260 / SAW760</strain>
    </source>
</reference>
<dbReference type="InterPro" id="IPR039192">
    <property type="entry name" value="STKc_GSK3"/>
</dbReference>
<keyword evidence="11" id="KW-1185">Reference proteome</keyword>
<dbReference type="CDD" id="cd14137">
    <property type="entry name" value="STKc_GSK3"/>
    <property type="match status" value="1"/>
</dbReference>
<dbReference type="InterPro" id="IPR011009">
    <property type="entry name" value="Kinase-like_dom_sf"/>
</dbReference>
<dbReference type="PROSITE" id="PS00107">
    <property type="entry name" value="PROTEIN_KINASE_ATP"/>
    <property type="match status" value="1"/>
</dbReference>
<proteinExistence type="inferred from homology"/>
<evidence type="ECO:0000313" key="10">
    <source>
        <dbReference type="EMBL" id="EDR23023.1"/>
    </source>
</evidence>
<dbReference type="InterPro" id="IPR008271">
    <property type="entry name" value="Ser/Thr_kinase_AS"/>
</dbReference>
<evidence type="ECO:0000256" key="1">
    <source>
        <dbReference type="ARBA" id="ARBA00005527"/>
    </source>
</evidence>
<dbReference type="Pfam" id="PF00069">
    <property type="entry name" value="Pkinase"/>
    <property type="match status" value="1"/>
</dbReference>
<dbReference type="SUPFAM" id="SSF56112">
    <property type="entry name" value="Protein kinase-like (PK-like)"/>
    <property type="match status" value="1"/>
</dbReference>
<evidence type="ECO:0000256" key="6">
    <source>
        <dbReference type="ARBA" id="ARBA00022840"/>
    </source>
</evidence>
<dbReference type="PANTHER" id="PTHR24057">
    <property type="entry name" value="GLYCOGEN SYNTHASE KINASE-3 ALPHA"/>
    <property type="match status" value="1"/>
</dbReference>
<comment type="similarity">
    <text evidence="1">Belongs to the protein kinase superfamily. CMGC Ser/Thr protein kinase family. GSK-3 subfamily.</text>
</comment>
<dbReference type="Proteomes" id="UP000008076">
    <property type="component" value="Unassembled WGS sequence"/>
</dbReference>
<dbReference type="PANTHER" id="PTHR24057:SF0">
    <property type="entry name" value="PROTEIN KINASE SHAGGY-RELATED"/>
    <property type="match status" value="1"/>
</dbReference>
<evidence type="ECO:0000256" key="8">
    <source>
        <dbReference type="RuleBase" id="RU000304"/>
    </source>
</evidence>
<gene>
    <name evidence="10" type="ORF">EDI_123580</name>
</gene>
<dbReference type="Gene3D" id="1.10.510.10">
    <property type="entry name" value="Transferase(Phosphotransferase) domain 1"/>
    <property type="match status" value="1"/>
</dbReference>
<keyword evidence="2 8" id="KW-0723">Serine/threonine-protein kinase</keyword>
<dbReference type="GO" id="GO:0005634">
    <property type="term" value="C:nucleus"/>
    <property type="evidence" value="ECO:0007669"/>
    <property type="project" value="TreeGrafter"/>
</dbReference>
<dbReference type="eggNOG" id="KOG0658">
    <property type="taxonomic scope" value="Eukaryota"/>
</dbReference>
<evidence type="ECO:0000256" key="4">
    <source>
        <dbReference type="ARBA" id="ARBA00022741"/>
    </source>
</evidence>
<dbReference type="AlphaFoldDB" id="B0ER14"/>
<dbReference type="GO" id="GO:0005524">
    <property type="term" value="F:ATP binding"/>
    <property type="evidence" value="ECO:0007669"/>
    <property type="project" value="UniProtKB-UniRule"/>
</dbReference>
<keyword evidence="5" id="KW-0418">Kinase</keyword>
<evidence type="ECO:0000256" key="3">
    <source>
        <dbReference type="ARBA" id="ARBA00022679"/>
    </source>
</evidence>
<dbReference type="InterPro" id="IPR017441">
    <property type="entry name" value="Protein_kinase_ATP_BS"/>
</dbReference>
<dbReference type="InterPro" id="IPR050591">
    <property type="entry name" value="GSK-3"/>
</dbReference>
<dbReference type="GO" id="GO:0007165">
    <property type="term" value="P:signal transduction"/>
    <property type="evidence" value="ECO:0007669"/>
    <property type="project" value="TreeGrafter"/>
</dbReference>
<evidence type="ECO:0000256" key="2">
    <source>
        <dbReference type="ARBA" id="ARBA00022527"/>
    </source>
</evidence>
<evidence type="ECO:0000259" key="9">
    <source>
        <dbReference type="PROSITE" id="PS50011"/>
    </source>
</evidence>
<feature type="binding site" evidence="7">
    <location>
        <position position="107"/>
    </location>
    <ligand>
        <name>ATP</name>
        <dbReference type="ChEBI" id="CHEBI:30616"/>
    </ligand>
</feature>
<sequence length="427" mass="48996">MLYITFSKSFSKIKRITRSFHKNRPKRDSKKEQLGTLELIDLFEGMDKQSKRGHSKVNPLVIFGNQEGLVLENEDTKYRISKIVGSGAFGIVAFAVDLNTNEVVAIKRVIQDRRYKNRELQMMEMLKHQNVLELKNYFYSKVSCTEDLCLNVVMDYFPQNLHQLMHDYRRRLPIGYTRLFSYELARALGYIHSFGMCHRDIKPQNIMVNRDTGDLKLCDFGSAKLLTPDESNISYICSRYYRAPELIFGATRYSTAVDVWSFGCVVAEMIVGQPFFQGESASDQITRIMKILGSPTVDEVKAMNNESPYTRVPHVGGVGIEAALRFMNPPFTAVLMLIKVMQYTPEKRPTAVQLITDNFHKDLFTEGLLLPNGNPLPILTNYDENEWKRGEEKGVKAKMENFVEMEKKRINSHQTVAPVPKTTEENA</sequence>
<dbReference type="PROSITE" id="PS50011">
    <property type="entry name" value="PROTEIN_KINASE_DOM"/>
    <property type="match status" value="1"/>
</dbReference>
<organism evidence="11">
    <name type="scientific">Entamoeba dispar (strain ATCC PRA-260 / SAW760)</name>
    <dbReference type="NCBI Taxonomy" id="370354"/>
    <lineage>
        <taxon>Eukaryota</taxon>
        <taxon>Amoebozoa</taxon>
        <taxon>Evosea</taxon>
        <taxon>Archamoebae</taxon>
        <taxon>Mastigamoebida</taxon>
        <taxon>Entamoebidae</taxon>
        <taxon>Entamoeba</taxon>
    </lineage>
</organism>
<dbReference type="GO" id="GO:0005737">
    <property type="term" value="C:cytoplasm"/>
    <property type="evidence" value="ECO:0007669"/>
    <property type="project" value="TreeGrafter"/>
</dbReference>
<dbReference type="PROSITE" id="PS00108">
    <property type="entry name" value="PROTEIN_KINASE_ST"/>
    <property type="match status" value="1"/>
</dbReference>
<dbReference type="GO" id="GO:0030154">
    <property type="term" value="P:cell differentiation"/>
    <property type="evidence" value="ECO:0007669"/>
    <property type="project" value="TreeGrafter"/>
</dbReference>
<evidence type="ECO:0000256" key="5">
    <source>
        <dbReference type="ARBA" id="ARBA00022777"/>
    </source>
</evidence>
<protein>
    <recommendedName>
        <fullName evidence="9">Protein kinase domain-containing protein</fullName>
    </recommendedName>
</protein>
<name>B0ER14_ENTDS</name>
<accession>B0ER14</accession>
<dbReference type="VEuPathDB" id="AmoebaDB:EDI_123580"/>
<dbReference type="KEGG" id="edi:EDI_123580"/>
<dbReference type="GeneID" id="5885708"/>
<dbReference type="FunFam" id="1.10.510.10:FF:000624">
    <property type="entry name" value="Mitogen-activated protein kinase"/>
    <property type="match status" value="1"/>
</dbReference>
<dbReference type="RefSeq" id="XP_001740546.1">
    <property type="nucleotide sequence ID" value="XM_001740494.1"/>
</dbReference>
<dbReference type="SMART" id="SM00220">
    <property type="entry name" value="S_TKc"/>
    <property type="match status" value="1"/>
</dbReference>
<dbReference type="GO" id="GO:0004674">
    <property type="term" value="F:protein serine/threonine kinase activity"/>
    <property type="evidence" value="ECO:0007669"/>
    <property type="project" value="UniProtKB-KW"/>
</dbReference>
<dbReference type="OMA" id="TKMATGR"/>
<dbReference type="OrthoDB" id="272141at2759"/>
<feature type="domain" description="Protein kinase" evidence="9">
    <location>
        <begin position="78"/>
        <end position="363"/>
    </location>
</feature>
<dbReference type="Gene3D" id="3.30.200.20">
    <property type="entry name" value="Phosphorylase Kinase, domain 1"/>
    <property type="match status" value="1"/>
</dbReference>
<evidence type="ECO:0000256" key="7">
    <source>
        <dbReference type="PROSITE-ProRule" id="PRU10141"/>
    </source>
</evidence>
<keyword evidence="6 7" id="KW-0067">ATP-binding</keyword>